<sequence length="403" mass="43219">MSAVDTLSDGEKEMVKAIFLCATEAPKVNTREMARLAGYKNATSVNTAWHKLRIKLGEINPILTPPRAVGRPPTTGKRAAANRVQPPRAATMADPVVDAVSVASSTSSSSSSSLTSVGDDAQPAPAAAPTAPAPEPVPAPRAVSKKATIKPRTTTAPRKPAKQPTTAVSRKVRAITDDKPARPAYGLRRNPRRGVTSAEEIPQPKKRLEIPVMTNRIFRTPSPATPPAPLSPKTIARHARNAARIKELDEQMEARKKSLMAASAHSVFVNRLSPVSAARFQGLPLPPPRPAKRPAYPRVSNPPEHGPSTELDLHVEGHGERLDRLWVERAEKAKLKAEEKKRKGEEVKRTRVSRRIQNLERKAAVAALVEAATEEEGPIGMEGQVSEGGDRKGPAVGEAGPST</sequence>
<feature type="region of interest" description="Disordered" evidence="2">
    <location>
        <begin position="375"/>
        <end position="403"/>
    </location>
</feature>
<feature type="compositionally biased region" description="Low complexity" evidence="2">
    <location>
        <begin position="96"/>
        <end position="130"/>
    </location>
</feature>
<proteinExistence type="predicted"/>
<comment type="caution">
    <text evidence="3">The sequence shown here is derived from an EMBL/GenBank/DDBJ whole genome shotgun (WGS) entry which is preliminary data.</text>
</comment>
<evidence type="ECO:0000313" key="3">
    <source>
        <dbReference type="EMBL" id="KAL1301590.1"/>
    </source>
</evidence>
<dbReference type="RefSeq" id="XP_069197866.1">
    <property type="nucleotide sequence ID" value="XM_069345667.1"/>
</dbReference>
<evidence type="ECO:0000313" key="4">
    <source>
        <dbReference type="Proteomes" id="UP001562354"/>
    </source>
</evidence>
<gene>
    <name evidence="3" type="ORF">AAFC00_005821</name>
</gene>
<evidence type="ECO:0000256" key="1">
    <source>
        <dbReference type="SAM" id="Coils"/>
    </source>
</evidence>
<keyword evidence="4" id="KW-1185">Reference proteome</keyword>
<reference evidence="3 4" key="1">
    <citation type="submission" date="2024-07" db="EMBL/GenBank/DDBJ databases">
        <title>Draft sequence of the Neodothiora populina.</title>
        <authorList>
            <person name="Drown D.D."/>
            <person name="Schuette U.S."/>
            <person name="Buechlein A.B."/>
            <person name="Rusch D.R."/>
            <person name="Winton L.W."/>
            <person name="Adams G.A."/>
        </authorList>
    </citation>
    <scope>NUCLEOTIDE SEQUENCE [LARGE SCALE GENOMIC DNA]</scope>
    <source>
        <strain evidence="3 4">CPC 39397</strain>
    </source>
</reference>
<feature type="region of interest" description="Disordered" evidence="2">
    <location>
        <begin position="65"/>
        <end position="201"/>
    </location>
</feature>
<feature type="coiled-coil region" evidence="1">
    <location>
        <begin position="327"/>
        <end position="362"/>
    </location>
</feature>
<dbReference type="EMBL" id="JBFMKM010000013">
    <property type="protein sequence ID" value="KAL1301590.1"/>
    <property type="molecule type" value="Genomic_DNA"/>
</dbReference>
<evidence type="ECO:0000256" key="2">
    <source>
        <dbReference type="SAM" id="MobiDB-lite"/>
    </source>
</evidence>
<name>A0ABR3P5Z1_9PEZI</name>
<dbReference type="GeneID" id="95979520"/>
<protein>
    <submittedName>
        <fullName evidence="3">Uncharacterized protein</fullName>
    </submittedName>
</protein>
<keyword evidence="1" id="KW-0175">Coiled coil</keyword>
<organism evidence="3 4">
    <name type="scientific">Neodothiora populina</name>
    <dbReference type="NCBI Taxonomy" id="2781224"/>
    <lineage>
        <taxon>Eukaryota</taxon>
        <taxon>Fungi</taxon>
        <taxon>Dikarya</taxon>
        <taxon>Ascomycota</taxon>
        <taxon>Pezizomycotina</taxon>
        <taxon>Dothideomycetes</taxon>
        <taxon>Dothideomycetidae</taxon>
        <taxon>Dothideales</taxon>
        <taxon>Dothioraceae</taxon>
        <taxon>Neodothiora</taxon>
    </lineage>
</organism>
<feature type="region of interest" description="Disordered" evidence="2">
    <location>
        <begin position="283"/>
        <end position="312"/>
    </location>
</feature>
<dbReference type="Proteomes" id="UP001562354">
    <property type="component" value="Unassembled WGS sequence"/>
</dbReference>
<accession>A0ABR3P5Z1</accession>